<sequence>MLLLELHPFVNGKDEVAYRECKIEALQWGSYSHFCMPLVLLHINLLEIYEVMHFYFISVFPPFSRFVEGTQRTLMLDIQPDELLCFVLHFFKAFDAVNLHGFVQLSRVNVSSSVLSAENLWAGSSMPGNEVGDRVHNFFGQENLSQGQYHSQAVDGNWSGLGNNLWAGGQRPTGAPFTSNLKNFNLQQSDFEQGHTSTPHLRHGLNLAQSNLRPDSGRNQLPNQQTAVNGYMQGHQVFQSRQNEASILGMDTEADLHGISNLSRGISVLESQQGAGLEHYKKNLTRTDASESPVNYDFFGNQPQISGRHSGMLQSFPRQQSGMSDMQLLQQQAMLNQMQELQRQQQFHQLEARQQSSMNPASSISKQTVASHSASLINGIPINEASNLGWQPEVMATNANWLQHGASPVLQGSSNGLVLSPEQMRLMGLVPSQGDQSLYGLPISGSRATPSLYSHVQVDKPAVSPLSIQHQYSRVQGDKPVLPHISASGNSFPVHQYAAISDQTNTNDGTSVSRQDIQGKGMFGSLAQGINSGLNMENIQQVNSEQRDVPVEDFNGRQELAGTSETSQDKVVVQVPPSQNVATLDPTEEKILFGSDDSLWDGFGRNTSFNMLDGTDSFGGFPSVQSGSWSALMQSAVAETSSSEMGIQEEWSGLSFRNTERSSGNERPSTIDSSKQQSAWAENNLQSAPNINSRPFLRPDDLSRHNTSANYSGLPGFLQSSADTAQEQHDRLHTDSAQRSIPQFLERGKWLDCSPRQKPIAEGSHIYGSSANTSGLELNEKVISGSWTHQQTLSSPSSSGEPFNRSNGWNAIKSTPPDNNSNMKIRQNENVAQPHHDKAMQEDMGQVPAMWEPDSDTNSSVGLEHAKSAGNMQVCGEDSGMNGIAAIPNSGATWVSRQSNQQLPNVDVWRHADSVGSYRRNEDAGKYRHHMEKNPLVLESLKNEKPEGEAHDLENANKKDKSADGFGSNSSHHRAGGLRDSPSFDGDLRSPKLSGQGNRRPPVTRKFQYHPMGDVGVDVEPYGNKHVINSQPMPHQPFGGLKGQDQNYPGQSKYGHSDGNYTEMEKGDSKNMDDNSKSGLPGHMPKTLTPFDRSVGNYALNQTASPSQNILELLHKVDQSRDHGIATNTSTSNRPLSSRVMDTESSDGSVVHPQRNQSSLSQGFGLQLAPPTQRLPMASSHATPHVASETGDKGHTWLGATQTFPSRESSHDLRNNISGSSGQVFDKTSPYSALGNIPQAFSSGFPFSRMHTQNQNPANLGGQVANTQCDNATFVDRTASSNQVDEYCERAQTSKSELASAPDMSQMGGMNQIRPGDPTMKISALEAGTTHPSVASLHGAPSKVLHNVWTSVSSKQHPNAPKVPSHSQPINVCETTTGQQKPGVENSEKDSNLSGQQVFPENVDTAEETASASHMRYMPDASRSSPAATPKDIEDFGRSLRPNSFLHQNFSMLNQVQSMKNMEIDPSNRDVKRFKVSDMVDKQQVDSNHGQQSFGYNNMVKDASGNSSSMPQLDPNILSFSTKVGDGRDANASSQEVVGYGQKNALNAANNNKVTSVRSEHSVINPQMAPSWFEQYGTFKNGKMLQMYDVRTMTPPKIMDQPLTIRNQSGSLHLGNSMEQVNGLNDAGQLGNARQSPMLTSVASEHLPSQLLPPLAVDSDLLISRPKKRKNATSELTPWHKELRQGSERLQDISAAELDWAQAANRLVEKVEDDAELVEDLPTMKSKRRLVLTTQLMQQLLNPPPAAVLSADVKLHHESVVYSVARLVLGDACSSVSWSGNDTLMSPGSKNLLPDKLKSSEKIDRYILKVEDFVGRARKLENDILRLDSRASILDLRVECQDLERFSVINRFAKFHGRGQNDGSETSSSSDATANAQKPCPHRYVTAVPMPRNLPDRVQCLSL</sequence>
<organism evidence="2 3">
    <name type="scientific">Canavalia gladiata</name>
    <name type="common">Sword bean</name>
    <name type="synonym">Dolichos gladiatus</name>
    <dbReference type="NCBI Taxonomy" id="3824"/>
    <lineage>
        <taxon>Eukaryota</taxon>
        <taxon>Viridiplantae</taxon>
        <taxon>Streptophyta</taxon>
        <taxon>Embryophyta</taxon>
        <taxon>Tracheophyta</taxon>
        <taxon>Spermatophyta</taxon>
        <taxon>Magnoliopsida</taxon>
        <taxon>eudicotyledons</taxon>
        <taxon>Gunneridae</taxon>
        <taxon>Pentapetalae</taxon>
        <taxon>rosids</taxon>
        <taxon>fabids</taxon>
        <taxon>Fabales</taxon>
        <taxon>Fabaceae</taxon>
        <taxon>Papilionoideae</taxon>
        <taxon>50 kb inversion clade</taxon>
        <taxon>NPAAA clade</taxon>
        <taxon>indigoferoid/millettioid clade</taxon>
        <taxon>Phaseoleae</taxon>
        <taxon>Canavalia</taxon>
    </lineage>
</organism>
<proteinExistence type="predicted"/>
<evidence type="ECO:0000256" key="1">
    <source>
        <dbReference type="SAM" id="MobiDB-lite"/>
    </source>
</evidence>
<reference evidence="2 3" key="1">
    <citation type="submission" date="2024-01" db="EMBL/GenBank/DDBJ databases">
        <title>The genomes of 5 underutilized Papilionoideae crops provide insights into root nodulation and disease resistanc.</title>
        <authorList>
            <person name="Jiang F."/>
        </authorList>
    </citation>
    <scope>NUCLEOTIDE SEQUENCE [LARGE SCALE GENOMIC DNA]</scope>
    <source>
        <strain evidence="2">LVBAO_FW01</strain>
        <tissue evidence="2">Leaves</tissue>
    </source>
</reference>
<dbReference type="EMBL" id="JAYMYQ010000005">
    <property type="protein sequence ID" value="KAK7330303.1"/>
    <property type="molecule type" value="Genomic_DNA"/>
</dbReference>
<gene>
    <name evidence="2" type="ORF">VNO77_24493</name>
</gene>
<feature type="region of interest" description="Disordered" evidence="1">
    <location>
        <begin position="1293"/>
        <end position="1319"/>
    </location>
</feature>
<keyword evidence="3" id="KW-1185">Reference proteome</keyword>
<feature type="compositionally biased region" description="Polar residues" evidence="1">
    <location>
        <begin position="1365"/>
        <end position="1380"/>
    </location>
</feature>
<evidence type="ECO:0000313" key="2">
    <source>
        <dbReference type="EMBL" id="KAK7330303.1"/>
    </source>
</evidence>
<feature type="region of interest" description="Disordered" evidence="1">
    <location>
        <begin position="945"/>
        <end position="1009"/>
    </location>
</feature>
<feature type="region of interest" description="Disordered" evidence="1">
    <location>
        <begin position="787"/>
        <end position="824"/>
    </location>
</feature>
<feature type="compositionally biased region" description="Polar residues" evidence="1">
    <location>
        <begin position="1861"/>
        <end position="1876"/>
    </location>
</feature>
<feature type="region of interest" description="Disordered" evidence="1">
    <location>
        <begin position="1353"/>
        <end position="1399"/>
    </location>
</feature>
<name>A0AAN9QGA8_CANGL</name>
<dbReference type="Proteomes" id="UP001367508">
    <property type="component" value="Unassembled WGS sequence"/>
</dbReference>
<feature type="region of interest" description="Disordered" evidence="1">
    <location>
        <begin position="1033"/>
        <end position="1082"/>
    </location>
</feature>
<dbReference type="PANTHER" id="PTHR31267:SF10">
    <property type="entry name" value="SIALOPHOSPHOPROTEIN-LIKE PROTEIN, PUTATIVE-RELATED"/>
    <property type="match status" value="1"/>
</dbReference>
<feature type="region of interest" description="Disordered" evidence="1">
    <location>
        <begin position="641"/>
        <end position="718"/>
    </location>
</feature>
<accession>A0AAN9QGA8</accession>
<protein>
    <submittedName>
        <fullName evidence="2">Uncharacterized protein</fullName>
    </submittedName>
</protein>
<evidence type="ECO:0000313" key="3">
    <source>
        <dbReference type="Proteomes" id="UP001367508"/>
    </source>
</evidence>
<feature type="compositionally biased region" description="Polar residues" evidence="1">
    <location>
        <begin position="1154"/>
        <end position="1164"/>
    </location>
</feature>
<dbReference type="PANTHER" id="PTHR31267">
    <property type="entry name" value="DENTIN SIALOPHOSPHOPROTEIN-LIKE PROTEIN"/>
    <property type="match status" value="1"/>
</dbReference>
<comment type="caution">
    <text evidence="2">The sequence shown here is derived from an EMBL/GenBank/DDBJ whole genome shotgun (WGS) entry which is preliminary data.</text>
</comment>
<feature type="compositionally biased region" description="Basic and acidic residues" evidence="1">
    <location>
        <begin position="945"/>
        <end position="963"/>
    </location>
</feature>
<feature type="region of interest" description="Disordered" evidence="1">
    <location>
        <begin position="1858"/>
        <end position="1888"/>
    </location>
</feature>
<feature type="compositionally biased region" description="Polar residues" evidence="1">
    <location>
        <begin position="665"/>
        <end position="693"/>
    </location>
</feature>
<feature type="compositionally biased region" description="Polar residues" evidence="1">
    <location>
        <begin position="1126"/>
        <end position="1136"/>
    </location>
</feature>
<feature type="compositionally biased region" description="Basic and acidic residues" evidence="1">
    <location>
        <begin position="1063"/>
        <end position="1076"/>
    </location>
</feature>
<feature type="region of interest" description="Disordered" evidence="1">
    <location>
        <begin position="1121"/>
        <end position="1224"/>
    </location>
</feature>